<reference evidence="2" key="1">
    <citation type="submission" date="2016-05" db="EMBL/GenBank/DDBJ databases">
        <authorList>
            <person name="Lavstsen T."/>
            <person name="Jespersen J.S."/>
        </authorList>
    </citation>
    <scope>NUCLEOTIDE SEQUENCE</scope>
    <source>
        <tissue evidence="2">Brain</tissue>
    </source>
</reference>
<evidence type="ECO:0000256" key="1">
    <source>
        <dbReference type="SAM" id="MobiDB-lite"/>
    </source>
</evidence>
<proteinExistence type="predicted"/>
<accession>A0A1A8S5U6</accession>
<name>A0A1A8S5U6_9TELE</name>
<dbReference type="EMBL" id="HAEH01022308">
    <property type="protein sequence ID" value="SBS13745.1"/>
    <property type="molecule type" value="Transcribed_RNA"/>
</dbReference>
<feature type="non-terminal residue" evidence="2">
    <location>
        <position position="117"/>
    </location>
</feature>
<gene>
    <name evidence="2" type="primary">SLC8A2A</name>
</gene>
<sequence length="117" mass="12125">MPKMTPTIKSTGPPEDKAVQSAPACTRQVNPLRPRPPAVHVVRGDPQAGQPVDSILLGPCGTQKPPAVKGPTATPTTARHCSNTYSQGQSNSARLPCCAPCLALRPRILLSAAAAAR</sequence>
<dbReference type="AlphaFoldDB" id="A0A1A8S5U6"/>
<reference evidence="2" key="2">
    <citation type="submission" date="2016-06" db="EMBL/GenBank/DDBJ databases">
        <title>The genome of a short-lived fish provides insights into sex chromosome evolution and the genetic control of aging.</title>
        <authorList>
            <person name="Reichwald K."/>
            <person name="Felder M."/>
            <person name="Petzold A."/>
            <person name="Koch P."/>
            <person name="Groth M."/>
            <person name="Platzer M."/>
        </authorList>
    </citation>
    <scope>NUCLEOTIDE SEQUENCE</scope>
    <source>
        <tissue evidence="2">Brain</tissue>
    </source>
</reference>
<organism evidence="2">
    <name type="scientific">Nothobranchius rachovii</name>
    <name type="common">bluefin notho</name>
    <dbReference type="NCBI Taxonomy" id="451742"/>
    <lineage>
        <taxon>Eukaryota</taxon>
        <taxon>Metazoa</taxon>
        <taxon>Chordata</taxon>
        <taxon>Craniata</taxon>
        <taxon>Vertebrata</taxon>
        <taxon>Euteleostomi</taxon>
        <taxon>Actinopterygii</taxon>
        <taxon>Neopterygii</taxon>
        <taxon>Teleostei</taxon>
        <taxon>Neoteleostei</taxon>
        <taxon>Acanthomorphata</taxon>
        <taxon>Ovalentaria</taxon>
        <taxon>Atherinomorphae</taxon>
        <taxon>Cyprinodontiformes</taxon>
        <taxon>Nothobranchiidae</taxon>
        <taxon>Nothobranchius</taxon>
    </lineage>
</organism>
<feature type="region of interest" description="Disordered" evidence="1">
    <location>
        <begin position="1"/>
        <end position="77"/>
    </location>
</feature>
<protein>
    <submittedName>
        <fullName evidence="2">Solute carrier family 8 (Sodium-calcium exchanger), member 2a</fullName>
    </submittedName>
</protein>
<evidence type="ECO:0000313" key="2">
    <source>
        <dbReference type="EMBL" id="SBS13745.1"/>
    </source>
</evidence>